<sequence length="203" mass="22464">MLPLCLSPYQKRLLPNPSRTTATHLQNVKTTSLQRRLPSLRLLAPRRHLKVRADVLPGALESARNATTSREVLLAFLPPRQRQPCHLQHPDATAMEVQAEGEDSDPATHELSEWTALIRAYRGEQPSPQTQVLPSHTFSVPAKTNGSPVGAPADAALASFKLSYHAQQEQLRVAQAVALRRKQLPLLPLSTKEPFSDQEEDSP</sequence>
<organism evidence="1 2">
    <name type="scientific">Rhipicephalus microplus</name>
    <name type="common">Cattle tick</name>
    <name type="synonym">Boophilus microplus</name>
    <dbReference type="NCBI Taxonomy" id="6941"/>
    <lineage>
        <taxon>Eukaryota</taxon>
        <taxon>Metazoa</taxon>
        <taxon>Ecdysozoa</taxon>
        <taxon>Arthropoda</taxon>
        <taxon>Chelicerata</taxon>
        <taxon>Arachnida</taxon>
        <taxon>Acari</taxon>
        <taxon>Parasitiformes</taxon>
        <taxon>Ixodida</taxon>
        <taxon>Ixodoidea</taxon>
        <taxon>Ixodidae</taxon>
        <taxon>Rhipicephalinae</taxon>
        <taxon>Rhipicephalus</taxon>
        <taxon>Boophilus</taxon>
    </lineage>
</organism>
<evidence type="ECO:0000313" key="1">
    <source>
        <dbReference type="EMBL" id="KAH8030127.1"/>
    </source>
</evidence>
<protein>
    <submittedName>
        <fullName evidence="1">Uncharacterized protein</fullName>
    </submittedName>
</protein>
<proteinExistence type="predicted"/>
<evidence type="ECO:0000313" key="2">
    <source>
        <dbReference type="Proteomes" id="UP000821866"/>
    </source>
</evidence>
<reference evidence="1" key="2">
    <citation type="submission" date="2021-09" db="EMBL/GenBank/DDBJ databases">
        <authorList>
            <person name="Jia N."/>
            <person name="Wang J."/>
            <person name="Shi W."/>
            <person name="Du L."/>
            <person name="Sun Y."/>
            <person name="Zhan W."/>
            <person name="Jiang J."/>
            <person name="Wang Q."/>
            <person name="Zhang B."/>
            <person name="Ji P."/>
            <person name="Sakyi L.B."/>
            <person name="Cui X."/>
            <person name="Yuan T."/>
            <person name="Jiang B."/>
            <person name="Yang W."/>
            <person name="Lam T.T.-Y."/>
            <person name="Chang Q."/>
            <person name="Ding S."/>
            <person name="Wang X."/>
            <person name="Zhu J."/>
            <person name="Ruan X."/>
            <person name="Zhao L."/>
            <person name="Wei J."/>
            <person name="Que T."/>
            <person name="Du C."/>
            <person name="Cheng J."/>
            <person name="Dai P."/>
            <person name="Han X."/>
            <person name="Huang E."/>
            <person name="Gao Y."/>
            <person name="Liu J."/>
            <person name="Shao H."/>
            <person name="Ye R."/>
            <person name="Li L."/>
            <person name="Wei W."/>
            <person name="Wang X."/>
            <person name="Wang C."/>
            <person name="Huo Q."/>
            <person name="Li W."/>
            <person name="Guo W."/>
            <person name="Chen H."/>
            <person name="Chen S."/>
            <person name="Zhou L."/>
            <person name="Zhou L."/>
            <person name="Ni X."/>
            <person name="Tian J."/>
            <person name="Zhou Y."/>
            <person name="Sheng Y."/>
            <person name="Liu T."/>
            <person name="Pan Y."/>
            <person name="Xia L."/>
            <person name="Li J."/>
            <person name="Zhao F."/>
            <person name="Cao W."/>
        </authorList>
    </citation>
    <scope>NUCLEOTIDE SEQUENCE</scope>
    <source>
        <strain evidence="1">Rmic-2018</strain>
        <tissue evidence="1">Larvae</tissue>
    </source>
</reference>
<keyword evidence="2" id="KW-1185">Reference proteome</keyword>
<name>A0A9J6E6M2_RHIMP</name>
<gene>
    <name evidence="1" type="ORF">HPB51_006559</name>
</gene>
<accession>A0A9J6E6M2</accession>
<reference evidence="1" key="1">
    <citation type="journal article" date="2020" name="Cell">
        <title>Large-Scale Comparative Analyses of Tick Genomes Elucidate Their Genetic Diversity and Vector Capacities.</title>
        <authorList>
            <consortium name="Tick Genome and Microbiome Consortium (TIGMIC)"/>
            <person name="Jia N."/>
            <person name="Wang J."/>
            <person name="Shi W."/>
            <person name="Du L."/>
            <person name="Sun Y."/>
            <person name="Zhan W."/>
            <person name="Jiang J.F."/>
            <person name="Wang Q."/>
            <person name="Zhang B."/>
            <person name="Ji P."/>
            <person name="Bell-Sakyi L."/>
            <person name="Cui X.M."/>
            <person name="Yuan T.T."/>
            <person name="Jiang B.G."/>
            <person name="Yang W.F."/>
            <person name="Lam T.T."/>
            <person name="Chang Q.C."/>
            <person name="Ding S.J."/>
            <person name="Wang X.J."/>
            <person name="Zhu J.G."/>
            <person name="Ruan X.D."/>
            <person name="Zhao L."/>
            <person name="Wei J.T."/>
            <person name="Ye R.Z."/>
            <person name="Que T.C."/>
            <person name="Du C.H."/>
            <person name="Zhou Y.H."/>
            <person name="Cheng J.X."/>
            <person name="Dai P.F."/>
            <person name="Guo W.B."/>
            <person name="Han X.H."/>
            <person name="Huang E.J."/>
            <person name="Li L.F."/>
            <person name="Wei W."/>
            <person name="Gao Y.C."/>
            <person name="Liu J.Z."/>
            <person name="Shao H.Z."/>
            <person name="Wang X."/>
            <person name="Wang C.C."/>
            <person name="Yang T.C."/>
            <person name="Huo Q.B."/>
            <person name="Li W."/>
            <person name="Chen H.Y."/>
            <person name="Chen S.E."/>
            <person name="Zhou L.G."/>
            <person name="Ni X.B."/>
            <person name="Tian J.H."/>
            <person name="Sheng Y."/>
            <person name="Liu T."/>
            <person name="Pan Y.S."/>
            <person name="Xia L.Y."/>
            <person name="Li J."/>
            <person name="Zhao F."/>
            <person name="Cao W.C."/>
        </authorList>
    </citation>
    <scope>NUCLEOTIDE SEQUENCE</scope>
    <source>
        <strain evidence="1">Rmic-2018</strain>
    </source>
</reference>
<comment type="caution">
    <text evidence="1">The sequence shown here is derived from an EMBL/GenBank/DDBJ whole genome shotgun (WGS) entry which is preliminary data.</text>
</comment>
<dbReference type="Proteomes" id="UP000821866">
    <property type="component" value="Chromosome 3"/>
</dbReference>
<dbReference type="AlphaFoldDB" id="A0A9J6E6M2"/>
<dbReference type="EMBL" id="JABSTU010000005">
    <property type="protein sequence ID" value="KAH8030127.1"/>
    <property type="molecule type" value="Genomic_DNA"/>
</dbReference>